<reference evidence="6 7" key="1">
    <citation type="submission" date="2018-05" db="EMBL/GenBank/DDBJ databases">
        <title>Genomic Encyclopedia of Type Strains, Phase IV (KMG-IV): sequencing the most valuable type-strain genomes for metagenomic binning, comparative biology and taxonomic classification.</title>
        <authorList>
            <person name="Goeker M."/>
        </authorList>
    </citation>
    <scope>NUCLEOTIDE SEQUENCE [LARGE SCALE GENOMIC DNA]</scope>
    <source>
        <strain evidence="6 7">DSM 25350</strain>
    </source>
</reference>
<gene>
    <name evidence="6" type="ORF">C8D97_10566</name>
</gene>
<dbReference type="InterPro" id="IPR025961">
    <property type="entry name" value="Metal_resist"/>
</dbReference>
<comment type="similarity">
    <text evidence="1">Belongs to the ZraP family.</text>
</comment>
<protein>
    <recommendedName>
        <fullName evidence="2">Signaling pathway modulator ZraP</fullName>
    </recommendedName>
    <alternativeName>
        <fullName evidence="3">Zinc resistance-associated protein</fullName>
    </alternativeName>
</protein>
<dbReference type="GO" id="GO:0051082">
    <property type="term" value="F:unfolded protein binding"/>
    <property type="evidence" value="ECO:0007669"/>
    <property type="project" value="TreeGrafter"/>
</dbReference>
<evidence type="ECO:0000256" key="3">
    <source>
        <dbReference type="ARBA" id="ARBA00045001"/>
    </source>
</evidence>
<dbReference type="GO" id="GO:0030288">
    <property type="term" value="C:outer membrane-bounded periplasmic space"/>
    <property type="evidence" value="ECO:0007669"/>
    <property type="project" value="TreeGrafter"/>
</dbReference>
<evidence type="ECO:0000313" key="7">
    <source>
        <dbReference type="Proteomes" id="UP000245790"/>
    </source>
</evidence>
<keyword evidence="7" id="KW-1185">Reference proteome</keyword>
<dbReference type="AlphaFoldDB" id="A0A316FSL7"/>
<accession>A0A316FSL7</accession>
<evidence type="ECO:0000256" key="1">
    <source>
        <dbReference type="ARBA" id="ARBA00044945"/>
    </source>
</evidence>
<dbReference type="Gene3D" id="1.20.120.1490">
    <property type="match status" value="1"/>
</dbReference>
<evidence type="ECO:0000256" key="2">
    <source>
        <dbReference type="ARBA" id="ARBA00044983"/>
    </source>
</evidence>
<dbReference type="Pfam" id="PF13801">
    <property type="entry name" value="Metal_resist"/>
    <property type="match status" value="1"/>
</dbReference>
<dbReference type="InterPro" id="IPR052211">
    <property type="entry name" value="Cpx_auxiliary_protein"/>
</dbReference>
<keyword evidence="5" id="KW-0732">Signal</keyword>
<feature type="compositionally biased region" description="Basic residues" evidence="4">
    <location>
        <begin position="130"/>
        <end position="147"/>
    </location>
</feature>
<feature type="chain" id="PRO_5016399036" description="Signaling pathway modulator ZraP" evidence="5">
    <location>
        <begin position="23"/>
        <end position="147"/>
    </location>
</feature>
<evidence type="ECO:0000313" key="6">
    <source>
        <dbReference type="EMBL" id="PWK51751.1"/>
    </source>
</evidence>
<organism evidence="6 7">
    <name type="scientific">Pleionea mediterranea</name>
    <dbReference type="NCBI Taxonomy" id="523701"/>
    <lineage>
        <taxon>Bacteria</taxon>
        <taxon>Pseudomonadati</taxon>
        <taxon>Pseudomonadota</taxon>
        <taxon>Gammaproteobacteria</taxon>
        <taxon>Oceanospirillales</taxon>
        <taxon>Pleioneaceae</taxon>
        <taxon>Pleionea</taxon>
    </lineage>
</organism>
<dbReference type="RefSeq" id="WP_109763147.1">
    <property type="nucleotide sequence ID" value="NZ_QGGU01000005.1"/>
</dbReference>
<sequence length="147" mass="16874">MKQLTQLLAAALLALSPLALMAGPNHDHHHDKLEMMKKKLELTDSQYTAIKEIMSSAKAEAKPFKTSLHDLKKQLHNTMKQDTVDEAKVKSLTAEMAEHKAELMMLHKRTKASVNQQLTAEQQEKMAKFKEKRKHKRHKKHAMKGHH</sequence>
<feature type="region of interest" description="Disordered" evidence="4">
    <location>
        <begin position="122"/>
        <end position="147"/>
    </location>
</feature>
<evidence type="ECO:0000256" key="5">
    <source>
        <dbReference type="SAM" id="SignalP"/>
    </source>
</evidence>
<proteinExistence type="inferred from homology"/>
<evidence type="ECO:0000256" key="4">
    <source>
        <dbReference type="SAM" id="MobiDB-lite"/>
    </source>
</evidence>
<dbReference type="PANTHER" id="PTHR38102:SF1">
    <property type="entry name" value="PERIPLASMIC CHAPERONE SPY"/>
    <property type="match status" value="1"/>
</dbReference>
<dbReference type="PANTHER" id="PTHR38102">
    <property type="entry name" value="PERIPLASMIC CHAPERONE SPY"/>
    <property type="match status" value="1"/>
</dbReference>
<feature type="signal peptide" evidence="5">
    <location>
        <begin position="1"/>
        <end position="22"/>
    </location>
</feature>
<name>A0A316FSL7_9GAMM</name>
<dbReference type="Proteomes" id="UP000245790">
    <property type="component" value="Unassembled WGS sequence"/>
</dbReference>
<dbReference type="EMBL" id="QGGU01000005">
    <property type="protein sequence ID" value="PWK51751.1"/>
    <property type="molecule type" value="Genomic_DNA"/>
</dbReference>
<comment type="caution">
    <text evidence="6">The sequence shown here is derived from an EMBL/GenBank/DDBJ whole genome shotgun (WGS) entry which is preliminary data.</text>
</comment>